<dbReference type="CDD" id="cd07184">
    <property type="entry name" value="E_set_Isoamylase_like_N"/>
    <property type="match status" value="1"/>
</dbReference>
<reference evidence="4" key="2">
    <citation type="submission" date="2012-01" db="EMBL/GenBank/DDBJ databases">
        <title>Complete sequence of chromosome of Marinitoga piezophila KA3.</title>
        <authorList>
            <person name="Lucas S."/>
            <person name="Han J."/>
            <person name="Lapidus A."/>
            <person name="Cheng J.-F."/>
            <person name="Goodwin L."/>
            <person name="Pitluck S."/>
            <person name="Peters L."/>
            <person name="Mikhailova N."/>
            <person name="Teshima H."/>
            <person name="Detter J.C."/>
            <person name="Han C."/>
            <person name="Tapia R."/>
            <person name="Land M."/>
            <person name="Hauser L."/>
            <person name="Kyrpides N."/>
            <person name="Ivanova N."/>
            <person name="Pagani I."/>
            <person name="Jebbar M."/>
            <person name="Vannier P."/>
            <person name="Oger P."/>
            <person name="Cario A."/>
            <person name="Bartlett D."/>
            <person name="Noll K.M."/>
            <person name="Woyke T."/>
        </authorList>
    </citation>
    <scope>NUCLEOTIDE SEQUENCE [LARGE SCALE GENOMIC DNA]</scope>
    <source>
        <strain evidence="4">DSM 14283 / JCM 11233 / KA3</strain>
    </source>
</reference>
<proteinExistence type="inferred from homology"/>
<dbReference type="InterPro" id="IPR013783">
    <property type="entry name" value="Ig-like_fold"/>
</dbReference>
<dbReference type="STRING" id="443254.Marpi_1340"/>
<evidence type="ECO:0000259" key="2">
    <source>
        <dbReference type="Pfam" id="PF16561"/>
    </source>
</evidence>
<dbReference type="SUPFAM" id="SSF81296">
    <property type="entry name" value="E set domains"/>
    <property type="match status" value="1"/>
</dbReference>
<gene>
    <name evidence="3" type="ordered locus">Marpi_1340</name>
</gene>
<dbReference type="AlphaFoldDB" id="H2J3C7"/>
<evidence type="ECO:0000256" key="1">
    <source>
        <dbReference type="ARBA" id="ARBA00010926"/>
    </source>
</evidence>
<dbReference type="OrthoDB" id="9811945at2"/>
<protein>
    <recommendedName>
        <fullName evidence="2">AMP-activated protein kinase glycogen-binding domain-containing protein</fullName>
    </recommendedName>
</protein>
<comment type="similarity">
    <text evidence="1">Belongs to the 5'-AMP-activated protein kinase beta subunit family.</text>
</comment>
<dbReference type="KEGG" id="mpz:Marpi_1340"/>
<reference evidence="3 4" key="1">
    <citation type="journal article" date="2012" name="J. Bacteriol.">
        <title>Complete Genome Sequence of the Thermophilic, Piezophilic, Heterotrophic Bacterium Marinitoga piezophila KA3.</title>
        <authorList>
            <person name="Lucas S."/>
            <person name="Han J."/>
            <person name="Lapidus A."/>
            <person name="Cheng J.F."/>
            <person name="Goodwin L.A."/>
            <person name="Pitluck S."/>
            <person name="Peters L."/>
            <person name="Mikhailova N."/>
            <person name="Teshima H."/>
            <person name="Detter J.C."/>
            <person name="Han C."/>
            <person name="Tapia R."/>
            <person name="Land M."/>
            <person name="Hauser L."/>
            <person name="Kyrpides N.C."/>
            <person name="Ivanova N."/>
            <person name="Pagani I."/>
            <person name="Vannier P."/>
            <person name="Oger P."/>
            <person name="Bartlett D.H."/>
            <person name="Noll K.M."/>
            <person name="Woyke T."/>
            <person name="Jebbar M."/>
        </authorList>
    </citation>
    <scope>NUCLEOTIDE SEQUENCE [LARGE SCALE GENOMIC DNA]</scope>
    <source>
        <strain evidence="4">DSM 14283 / JCM 11233 / KA3</strain>
    </source>
</reference>
<dbReference type="PANTHER" id="PTHR10343">
    <property type="entry name" value="5'-AMP-ACTIVATED PROTEIN KINASE , BETA SUBUNIT"/>
    <property type="match status" value="1"/>
</dbReference>
<keyword evidence="4" id="KW-1185">Reference proteome</keyword>
<dbReference type="PANTHER" id="PTHR10343:SF84">
    <property type="entry name" value="5'-AMP-ACTIVATED PROTEIN KINASE SUBUNIT BETA-1"/>
    <property type="match status" value="1"/>
</dbReference>
<evidence type="ECO:0000313" key="3">
    <source>
        <dbReference type="EMBL" id="AEX85743.1"/>
    </source>
</evidence>
<evidence type="ECO:0000313" key="4">
    <source>
        <dbReference type="Proteomes" id="UP000007161"/>
    </source>
</evidence>
<dbReference type="HOGENOM" id="CLU_646760_0_0_0"/>
<dbReference type="InterPro" id="IPR014756">
    <property type="entry name" value="Ig_E-set"/>
</dbReference>
<feature type="domain" description="AMP-activated protein kinase glycogen-binding" evidence="2">
    <location>
        <begin position="28"/>
        <end position="94"/>
    </location>
</feature>
<accession>H2J3C7</accession>
<name>H2J3C7_MARPK</name>
<dbReference type="InterPro" id="IPR032640">
    <property type="entry name" value="AMPK1_CBM"/>
</dbReference>
<sequence length="412" mass="47159">MKRIYVILIVLIMGISVFSKIYIDNNMVVFEYKDITASAVYLAGSFNNWNSSALLMKKVNNGVWRIAIKLSPGEYQYKFVINGSDWKEDPEAPGYVPDGFGGKNGVFTLVLENGTLKIKKAEKETNNILSGGYKFSLNSKIDKDTFSLKTPEINHEFILTINPDKGNMKFEANLYADNTNWQFKLKSLKINWENEKYLFGIYNNAASNNLWNFYEENIEKTNIGFYGGIKTSVLDITLDIYSKNNNIQYMLLSKTSMEDINGYFGYIPATDDSSMNIYARVKYLNIGIEGKYSDSLEYVKGDYENDDLYFEGMYEFDKKNVVLYSEILSLSNIYTEYNTSEKTYFVEVNLNIPVLSNLNGIGNLHYDNDGNIGYNAGIKLIEDENSVSITLGHKFDEGFKDYYFMFNASAEF</sequence>
<dbReference type="EMBL" id="CP003257">
    <property type="protein sequence ID" value="AEX85743.1"/>
    <property type="molecule type" value="Genomic_DNA"/>
</dbReference>
<dbReference type="Proteomes" id="UP000007161">
    <property type="component" value="Chromosome"/>
</dbReference>
<dbReference type="Gene3D" id="2.60.40.10">
    <property type="entry name" value="Immunoglobulins"/>
    <property type="match status" value="1"/>
</dbReference>
<dbReference type="InterPro" id="IPR050827">
    <property type="entry name" value="CRP1_MDG1_kinase"/>
</dbReference>
<organism evidence="3 4">
    <name type="scientific">Marinitoga piezophila (strain DSM 14283 / JCM 11233 / KA3)</name>
    <dbReference type="NCBI Taxonomy" id="443254"/>
    <lineage>
        <taxon>Bacteria</taxon>
        <taxon>Thermotogati</taxon>
        <taxon>Thermotogota</taxon>
        <taxon>Thermotogae</taxon>
        <taxon>Petrotogales</taxon>
        <taxon>Petrotogaceae</taxon>
        <taxon>Marinitoga</taxon>
    </lineage>
</organism>
<dbReference type="eggNOG" id="COG0296">
    <property type="taxonomic scope" value="Bacteria"/>
</dbReference>
<dbReference type="Pfam" id="PF16561">
    <property type="entry name" value="AMPK1_CBM"/>
    <property type="match status" value="1"/>
</dbReference>
<dbReference type="RefSeq" id="WP_014296814.1">
    <property type="nucleotide sequence ID" value="NC_016751.1"/>
</dbReference>